<comment type="caution">
    <text evidence="1">The sequence shown here is derived from an EMBL/GenBank/DDBJ whole genome shotgun (WGS) entry which is preliminary data.</text>
</comment>
<dbReference type="EMBL" id="LAZR01023080">
    <property type="protein sequence ID" value="KKL79735.1"/>
    <property type="molecule type" value="Genomic_DNA"/>
</dbReference>
<feature type="non-terminal residue" evidence="1">
    <location>
        <position position="78"/>
    </location>
</feature>
<name>A0A0F9HDJ4_9ZZZZ</name>
<organism evidence="1">
    <name type="scientific">marine sediment metagenome</name>
    <dbReference type="NCBI Taxonomy" id="412755"/>
    <lineage>
        <taxon>unclassified sequences</taxon>
        <taxon>metagenomes</taxon>
        <taxon>ecological metagenomes</taxon>
    </lineage>
</organism>
<protein>
    <submittedName>
        <fullName evidence="1">Uncharacterized protein</fullName>
    </submittedName>
</protein>
<reference evidence="1" key="1">
    <citation type="journal article" date="2015" name="Nature">
        <title>Complex archaea that bridge the gap between prokaryotes and eukaryotes.</title>
        <authorList>
            <person name="Spang A."/>
            <person name="Saw J.H."/>
            <person name="Jorgensen S.L."/>
            <person name="Zaremba-Niedzwiedzka K."/>
            <person name="Martijn J."/>
            <person name="Lind A.E."/>
            <person name="van Eijk R."/>
            <person name="Schleper C."/>
            <person name="Guy L."/>
            <person name="Ettema T.J."/>
        </authorList>
    </citation>
    <scope>NUCLEOTIDE SEQUENCE</scope>
</reference>
<evidence type="ECO:0000313" key="1">
    <source>
        <dbReference type="EMBL" id="KKL79735.1"/>
    </source>
</evidence>
<accession>A0A0F9HDJ4</accession>
<gene>
    <name evidence="1" type="ORF">LCGC14_2011900</name>
</gene>
<sequence length="78" mass="8682">MAEKKERDDILQFPSDGITIHPESIRAIVDGVAEWLVVRDEEPVPVALSAVIFMEAIHGPGELATHFQQGQVVDRFKT</sequence>
<dbReference type="AlphaFoldDB" id="A0A0F9HDJ4"/>
<proteinExistence type="predicted"/>